<dbReference type="EMBL" id="CP039349">
    <property type="protein sequence ID" value="QCD93439.1"/>
    <property type="molecule type" value="Genomic_DNA"/>
</dbReference>
<dbReference type="Proteomes" id="UP000501690">
    <property type="component" value="Linkage Group LG5"/>
</dbReference>
<protein>
    <submittedName>
        <fullName evidence="2">Uncharacterized protein</fullName>
    </submittedName>
</protein>
<organism evidence="2 3">
    <name type="scientific">Vigna unguiculata</name>
    <name type="common">Cowpea</name>
    <dbReference type="NCBI Taxonomy" id="3917"/>
    <lineage>
        <taxon>Eukaryota</taxon>
        <taxon>Viridiplantae</taxon>
        <taxon>Streptophyta</taxon>
        <taxon>Embryophyta</taxon>
        <taxon>Tracheophyta</taxon>
        <taxon>Spermatophyta</taxon>
        <taxon>Magnoliopsida</taxon>
        <taxon>eudicotyledons</taxon>
        <taxon>Gunneridae</taxon>
        <taxon>Pentapetalae</taxon>
        <taxon>rosids</taxon>
        <taxon>fabids</taxon>
        <taxon>Fabales</taxon>
        <taxon>Fabaceae</taxon>
        <taxon>Papilionoideae</taxon>
        <taxon>50 kb inversion clade</taxon>
        <taxon>NPAAA clade</taxon>
        <taxon>indigoferoid/millettioid clade</taxon>
        <taxon>Phaseoleae</taxon>
        <taxon>Vigna</taxon>
    </lineage>
</organism>
<dbReference type="AlphaFoldDB" id="A0A4D6LWM5"/>
<evidence type="ECO:0000313" key="2">
    <source>
        <dbReference type="EMBL" id="QCD93439.1"/>
    </source>
</evidence>
<accession>A0A4D6LWM5</accession>
<feature type="compositionally biased region" description="Low complexity" evidence="1">
    <location>
        <begin position="1"/>
        <end position="11"/>
    </location>
</feature>
<name>A0A4D6LWM5_VIGUN</name>
<feature type="region of interest" description="Disordered" evidence="1">
    <location>
        <begin position="1"/>
        <end position="49"/>
    </location>
</feature>
<keyword evidence="3" id="KW-1185">Reference proteome</keyword>
<evidence type="ECO:0000256" key="1">
    <source>
        <dbReference type="SAM" id="MobiDB-lite"/>
    </source>
</evidence>
<sequence>MAAAATATTSSSDHHTSRILHHLPLASNHLHCNEQPPSSTFKQIHEPARLHVPAPRRTINARTNQIHNHHLLRAAVSENEPEQQRKPQP</sequence>
<evidence type="ECO:0000313" key="3">
    <source>
        <dbReference type="Proteomes" id="UP000501690"/>
    </source>
</evidence>
<reference evidence="2 3" key="1">
    <citation type="submission" date="2019-04" db="EMBL/GenBank/DDBJ databases">
        <title>An improved genome assembly and genetic linkage map for asparagus bean, Vigna unguiculata ssp. sesquipedialis.</title>
        <authorList>
            <person name="Xia Q."/>
            <person name="Zhang R."/>
            <person name="Dong Y."/>
        </authorList>
    </citation>
    <scope>NUCLEOTIDE SEQUENCE [LARGE SCALE GENOMIC DNA]</scope>
    <source>
        <tissue evidence="2">Leaf</tissue>
    </source>
</reference>
<proteinExistence type="predicted"/>
<gene>
    <name evidence="2" type="ORF">DEO72_LG5g1514</name>
</gene>